<dbReference type="Pfam" id="PF17168">
    <property type="entry name" value="DUF5127"/>
    <property type="match status" value="1"/>
</dbReference>
<dbReference type="OrthoDB" id="2800273at2759"/>
<dbReference type="AlphaFoldDB" id="A0A9P3GHP6"/>
<feature type="signal peptide" evidence="1">
    <location>
        <begin position="1"/>
        <end position="22"/>
    </location>
</feature>
<evidence type="ECO:0000259" key="2">
    <source>
        <dbReference type="Pfam" id="PF17168"/>
    </source>
</evidence>
<feature type="chain" id="PRO_5040390232" evidence="1">
    <location>
        <begin position="23"/>
        <end position="268"/>
    </location>
</feature>
<evidence type="ECO:0000256" key="1">
    <source>
        <dbReference type="SAM" id="SignalP"/>
    </source>
</evidence>
<gene>
    <name evidence="3" type="ORF">PsYK624_114030</name>
</gene>
<dbReference type="PANTHER" id="PTHR31987">
    <property type="entry name" value="GLUTAMINASE A-RELATED"/>
    <property type="match status" value="1"/>
</dbReference>
<dbReference type="PANTHER" id="PTHR31987:SF1">
    <property type="entry name" value="GLUTAMINASE A"/>
    <property type="match status" value="1"/>
</dbReference>
<name>A0A9P3GHP6_9APHY</name>
<evidence type="ECO:0000313" key="4">
    <source>
        <dbReference type="Proteomes" id="UP000703269"/>
    </source>
</evidence>
<protein>
    <submittedName>
        <fullName evidence="3">DUF5127 domain-containing protein</fullName>
    </submittedName>
</protein>
<organism evidence="3 4">
    <name type="scientific">Phanerochaete sordida</name>
    <dbReference type="NCBI Taxonomy" id="48140"/>
    <lineage>
        <taxon>Eukaryota</taxon>
        <taxon>Fungi</taxon>
        <taxon>Dikarya</taxon>
        <taxon>Basidiomycota</taxon>
        <taxon>Agaricomycotina</taxon>
        <taxon>Agaricomycetes</taxon>
        <taxon>Polyporales</taxon>
        <taxon>Phanerochaetaceae</taxon>
        <taxon>Phanerochaete</taxon>
    </lineage>
</organism>
<proteinExistence type="predicted"/>
<evidence type="ECO:0000313" key="3">
    <source>
        <dbReference type="EMBL" id="GJE95222.1"/>
    </source>
</evidence>
<dbReference type="InterPro" id="IPR033433">
    <property type="entry name" value="GtaA_N"/>
</dbReference>
<comment type="caution">
    <text evidence="3">The sequence shown here is derived from an EMBL/GenBank/DDBJ whole genome shotgun (WGS) entry which is preliminary data.</text>
</comment>
<dbReference type="Proteomes" id="UP000703269">
    <property type="component" value="Unassembled WGS sequence"/>
</dbReference>
<accession>A0A9P3GHP6</accession>
<keyword evidence="1" id="KW-0732">Signal</keyword>
<sequence>MFVRIWAGVAATFVVSHAIVEAQLSNTLWTSWPPLAVRSPYLSAWLNMIDSSPDPNTIHRWPTFFSNSSGFLGLGGNIRVDNKPDPVYSWSGAGAPNATTVVNLQITPTRTIMTLTAGPVDLNVTFLSPIEPADPVAQSFPVSYISLTAWSNDGQPHAVQVYCDLSGEWLSGTRSQSMDWNATTAGPVIFHEAFLLSPQPFSESSGQAEDATLYFASLKTQQTTWQADTAPSARSQFQDKGILKNSIQPGPAVILEYVAVLSLHAIKL</sequence>
<keyword evidence="4" id="KW-1185">Reference proteome</keyword>
<feature type="domain" description="Glutaminase A N-terminal" evidence="2">
    <location>
        <begin position="109"/>
        <end position="248"/>
    </location>
</feature>
<reference evidence="3 4" key="1">
    <citation type="submission" date="2021-08" db="EMBL/GenBank/DDBJ databases">
        <title>Draft Genome Sequence of Phanerochaete sordida strain YK-624.</title>
        <authorList>
            <person name="Mori T."/>
            <person name="Dohra H."/>
            <person name="Suzuki T."/>
            <person name="Kawagishi H."/>
            <person name="Hirai H."/>
        </authorList>
    </citation>
    <scope>NUCLEOTIDE SEQUENCE [LARGE SCALE GENOMIC DNA]</scope>
    <source>
        <strain evidence="3 4">YK-624</strain>
    </source>
</reference>
<dbReference type="EMBL" id="BPQB01000047">
    <property type="protein sequence ID" value="GJE95222.1"/>
    <property type="molecule type" value="Genomic_DNA"/>
</dbReference>
<dbReference type="InterPro" id="IPR052743">
    <property type="entry name" value="Glutaminase_GtaA"/>
</dbReference>